<dbReference type="NCBIfam" id="TIGR00502">
    <property type="entry name" value="nagB"/>
    <property type="match status" value="1"/>
</dbReference>
<evidence type="ECO:0000256" key="3">
    <source>
        <dbReference type="HAMAP-Rule" id="MF_01241"/>
    </source>
</evidence>
<dbReference type="RefSeq" id="WP_216439577.1">
    <property type="nucleotide sequence ID" value="NZ_JAHLQF010000003.1"/>
</dbReference>
<feature type="active site" description="Proton acceptor; for ring-opening step" evidence="3">
    <location>
        <position position="138"/>
    </location>
</feature>
<evidence type="ECO:0000259" key="4">
    <source>
        <dbReference type="Pfam" id="PF01182"/>
    </source>
</evidence>
<evidence type="ECO:0000256" key="1">
    <source>
        <dbReference type="ARBA" id="ARBA00022801"/>
    </source>
</evidence>
<feature type="domain" description="Glucosamine/galactosamine-6-phosphate isomerase" evidence="4">
    <location>
        <begin position="10"/>
        <end position="229"/>
    </location>
</feature>
<comment type="similarity">
    <text evidence="3">Belongs to the glucosamine/galactosamine-6-phosphate isomerase family. NagB subfamily.</text>
</comment>
<feature type="active site" description="For ring-opening step" evidence="3">
    <location>
        <position position="143"/>
    </location>
</feature>
<dbReference type="PANTHER" id="PTHR11280">
    <property type="entry name" value="GLUCOSAMINE-6-PHOSPHATE ISOMERASE"/>
    <property type="match status" value="1"/>
</dbReference>
<dbReference type="EMBL" id="JAHLQF010000003">
    <property type="protein sequence ID" value="MBU5485002.1"/>
    <property type="molecule type" value="Genomic_DNA"/>
</dbReference>
<dbReference type="HAMAP" id="MF_01241">
    <property type="entry name" value="GlcN6P_deamin"/>
    <property type="match status" value="1"/>
</dbReference>
<organism evidence="5 6">
    <name type="scientific">Clostridium mobile</name>
    <dbReference type="NCBI Taxonomy" id="2841512"/>
    <lineage>
        <taxon>Bacteria</taxon>
        <taxon>Bacillati</taxon>
        <taxon>Bacillota</taxon>
        <taxon>Clostridia</taxon>
        <taxon>Eubacteriales</taxon>
        <taxon>Clostridiaceae</taxon>
        <taxon>Clostridium</taxon>
    </lineage>
</organism>
<feature type="active site" description="Proton acceptor; for enolization step" evidence="3">
    <location>
        <position position="67"/>
    </location>
</feature>
<comment type="caution">
    <text evidence="3">Lacks conserved residue(s) required for the propagation of feature annotation.</text>
</comment>
<protein>
    <recommendedName>
        <fullName evidence="3">Glucosamine-6-phosphate deaminase</fullName>
        <ecNumber evidence="3">3.5.99.6</ecNumber>
    </recommendedName>
    <alternativeName>
        <fullName evidence="3">GlcN6P deaminase</fullName>
        <shortName evidence="3">GNPDA</shortName>
    </alternativeName>
    <alternativeName>
        <fullName evidence="3">Glucosamine-6-phosphate isomerase</fullName>
    </alternativeName>
</protein>
<keyword evidence="1 3" id="KW-0378">Hydrolase</keyword>
<name>A0ABS6EJP3_9CLOT</name>
<dbReference type="PANTHER" id="PTHR11280:SF5">
    <property type="entry name" value="GLUCOSAMINE-6-PHOSPHATE ISOMERASE"/>
    <property type="match status" value="1"/>
</dbReference>
<keyword evidence="2 3" id="KW-0119">Carbohydrate metabolism</keyword>
<comment type="function">
    <text evidence="3">Catalyzes the reversible isomerization-deamination of glucosamine 6-phosphate (GlcN6P) to form fructose 6-phosphate (Fru6P) and ammonium ion.</text>
</comment>
<sequence>MNIEIKKSYDELSRFAALEIKKLIDEKPNCVLGLATGSTPIGLYKELVKLHKEGEIDFSKITTFNLDEYRGLDGDHNQSYRYFMDDNLFNHINIDKNNTFVPNGVAQDVDDECKKYEELMEEKGGVDIQVLGIGVNGHIGFNEPNKHLYMDTHIEDLTDETISSNLRFFSSREEMPTQAITMGIGSIMKAKRIILLISGKNKADIVAKLFSGKITTELPASILQIHNNCTVVLDEEAASLLNK</sequence>
<dbReference type="CDD" id="cd01399">
    <property type="entry name" value="GlcN6P_deaminase"/>
    <property type="match status" value="1"/>
</dbReference>
<keyword evidence="6" id="KW-1185">Reference proteome</keyword>
<dbReference type="PROSITE" id="PS01161">
    <property type="entry name" value="GLC_GALNAC_ISOMERASE"/>
    <property type="match status" value="1"/>
</dbReference>
<dbReference type="Proteomes" id="UP000726170">
    <property type="component" value="Unassembled WGS sequence"/>
</dbReference>
<dbReference type="EC" id="3.5.99.6" evidence="3"/>
<evidence type="ECO:0000256" key="2">
    <source>
        <dbReference type="ARBA" id="ARBA00023277"/>
    </source>
</evidence>
<proteinExistence type="inferred from homology"/>
<accession>A0ABS6EJP3</accession>
<comment type="catalytic activity">
    <reaction evidence="3">
        <text>alpha-D-glucosamine 6-phosphate + H2O = beta-D-fructose 6-phosphate + NH4(+)</text>
        <dbReference type="Rhea" id="RHEA:12172"/>
        <dbReference type="ChEBI" id="CHEBI:15377"/>
        <dbReference type="ChEBI" id="CHEBI:28938"/>
        <dbReference type="ChEBI" id="CHEBI:57634"/>
        <dbReference type="ChEBI" id="CHEBI:75989"/>
        <dbReference type="EC" id="3.5.99.6"/>
    </reaction>
</comment>
<comment type="caution">
    <text evidence="5">The sequence shown here is derived from an EMBL/GenBank/DDBJ whole genome shotgun (WGS) entry which is preliminary data.</text>
</comment>
<dbReference type="Pfam" id="PF01182">
    <property type="entry name" value="Glucosamine_iso"/>
    <property type="match status" value="1"/>
</dbReference>
<gene>
    <name evidence="3 5" type="primary">nagB</name>
    <name evidence="5" type="ORF">KQI86_11725</name>
</gene>
<dbReference type="InterPro" id="IPR004547">
    <property type="entry name" value="Glucosamine6P_isomerase"/>
</dbReference>
<reference evidence="5 6" key="1">
    <citation type="submission" date="2021-06" db="EMBL/GenBank/DDBJ databases">
        <authorList>
            <person name="Sun Q."/>
            <person name="Li D."/>
        </authorList>
    </citation>
    <scope>NUCLEOTIDE SEQUENCE [LARGE SCALE GENOMIC DNA]</scope>
    <source>
        <strain evidence="5 6">MSJ-11</strain>
    </source>
</reference>
<comment type="pathway">
    <text evidence="3">Amino-sugar metabolism; N-acetylneuraminate degradation; D-fructose 6-phosphate from N-acetylneuraminate: step 5/5.</text>
</comment>
<feature type="active site" description="For ring-opening step" evidence="3">
    <location>
        <position position="136"/>
    </location>
</feature>
<evidence type="ECO:0000313" key="6">
    <source>
        <dbReference type="Proteomes" id="UP000726170"/>
    </source>
</evidence>
<dbReference type="InterPro" id="IPR006148">
    <property type="entry name" value="Glc/Gal-6P_isomerase"/>
</dbReference>
<dbReference type="InterPro" id="IPR018321">
    <property type="entry name" value="Glucosamine6P_isomerase_CS"/>
</dbReference>
<evidence type="ECO:0000313" key="5">
    <source>
        <dbReference type="EMBL" id="MBU5485002.1"/>
    </source>
</evidence>
<dbReference type="GO" id="GO:0004342">
    <property type="term" value="F:glucosamine-6-phosphate deaminase activity"/>
    <property type="evidence" value="ECO:0007669"/>
    <property type="project" value="UniProtKB-EC"/>
</dbReference>